<reference evidence="1 2" key="1">
    <citation type="submission" date="2016-10" db="EMBL/GenBank/DDBJ databases">
        <title>Draft genome sequence of Coniochaeta ligniaria NRRL30616, a lignocellulolytic fungus for bioabatement of inhibitors in plant biomass hydrolysates.</title>
        <authorList>
            <consortium name="DOE Joint Genome Institute"/>
            <person name="Jimenez D.J."/>
            <person name="Hector R.E."/>
            <person name="Riley R."/>
            <person name="Sun H."/>
            <person name="Grigoriev I.V."/>
            <person name="Van Elsas J.D."/>
            <person name="Nichols N.N."/>
        </authorList>
    </citation>
    <scope>NUCLEOTIDE SEQUENCE [LARGE SCALE GENOMIC DNA]</scope>
    <source>
        <strain evidence="1 2">NRRL 30616</strain>
    </source>
</reference>
<dbReference type="AlphaFoldDB" id="A0A1J7J5Q9"/>
<gene>
    <name evidence="1" type="ORF">CONLIGDRAFT_41945</name>
</gene>
<accession>A0A1J7J5Q9</accession>
<organism evidence="1 2">
    <name type="scientific">Coniochaeta ligniaria NRRL 30616</name>
    <dbReference type="NCBI Taxonomy" id="1408157"/>
    <lineage>
        <taxon>Eukaryota</taxon>
        <taxon>Fungi</taxon>
        <taxon>Dikarya</taxon>
        <taxon>Ascomycota</taxon>
        <taxon>Pezizomycotina</taxon>
        <taxon>Sordariomycetes</taxon>
        <taxon>Sordariomycetidae</taxon>
        <taxon>Coniochaetales</taxon>
        <taxon>Coniochaetaceae</taxon>
        <taxon>Coniochaeta</taxon>
    </lineage>
</organism>
<dbReference type="EMBL" id="KV875093">
    <property type="protein sequence ID" value="OIW35118.1"/>
    <property type="molecule type" value="Genomic_DNA"/>
</dbReference>
<sequence length="128" mass="14711">MRQLGVPFHWRRLLLEMIVDTVEEVLILGLRVTERPSLGRMDCRANFMITGVTEDRRCYSRTSIYKSGMPCHTNRTHPPLNGTMVDAPRQSCPDLRVPARLSCPTGERTRVVDILFCHSHCHVRPIDI</sequence>
<evidence type="ECO:0000313" key="2">
    <source>
        <dbReference type="Proteomes" id="UP000182658"/>
    </source>
</evidence>
<evidence type="ECO:0000313" key="1">
    <source>
        <dbReference type="EMBL" id="OIW35118.1"/>
    </source>
</evidence>
<keyword evidence="2" id="KW-1185">Reference proteome</keyword>
<dbReference type="Proteomes" id="UP000182658">
    <property type="component" value="Unassembled WGS sequence"/>
</dbReference>
<name>A0A1J7J5Q9_9PEZI</name>
<dbReference type="InParanoid" id="A0A1J7J5Q9"/>
<proteinExistence type="predicted"/>
<protein>
    <submittedName>
        <fullName evidence="1">Uncharacterized protein</fullName>
    </submittedName>
</protein>